<feature type="signal peptide" evidence="1">
    <location>
        <begin position="1"/>
        <end position="23"/>
    </location>
</feature>
<protein>
    <submittedName>
        <fullName evidence="2">Outer membrane lipoprotein</fullName>
    </submittedName>
</protein>
<reference evidence="2 3" key="1">
    <citation type="submission" date="2018-06" db="EMBL/GenBank/DDBJ databases">
        <title>Genomic Encyclopedia of Type Strains, Phase IV (KMG-IV): sequencing the most valuable type-strain genomes for metagenomic binning, comparative biology and taxonomic classification.</title>
        <authorList>
            <person name="Goeker M."/>
        </authorList>
    </citation>
    <scope>NUCLEOTIDE SEQUENCE [LARGE SCALE GENOMIC DNA]</scope>
    <source>
        <strain evidence="2 3">DSM 24032</strain>
    </source>
</reference>
<dbReference type="Proteomes" id="UP000253083">
    <property type="component" value="Unassembled WGS sequence"/>
</dbReference>
<gene>
    <name evidence="2" type="ORF">DFR28_105258</name>
</gene>
<evidence type="ECO:0000313" key="3">
    <source>
        <dbReference type="Proteomes" id="UP000253083"/>
    </source>
</evidence>
<proteinExistence type="predicted"/>
<dbReference type="InterPro" id="IPR004658">
    <property type="entry name" value="OMP_Slp"/>
</dbReference>
<dbReference type="AlphaFoldDB" id="A0A395JHA1"/>
<keyword evidence="3" id="KW-1185">Reference proteome</keyword>
<keyword evidence="2" id="KW-0449">Lipoprotein</keyword>
<dbReference type="PROSITE" id="PS51257">
    <property type="entry name" value="PROKAR_LIPOPROTEIN"/>
    <property type="match status" value="1"/>
</dbReference>
<evidence type="ECO:0000256" key="1">
    <source>
        <dbReference type="SAM" id="SignalP"/>
    </source>
</evidence>
<dbReference type="EMBL" id="QNRT01000005">
    <property type="protein sequence ID" value="RBP48919.1"/>
    <property type="molecule type" value="Genomic_DNA"/>
</dbReference>
<keyword evidence="1" id="KW-0732">Signal</keyword>
<dbReference type="Pfam" id="PF03843">
    <property type="entry name" value="Slp"/>
    <property type="match status" value="1"/>
</dbReference>
<dbReference type="PANTHER" id="PTHR37530:SF1">
    <property type="entry name" value="OUTER MEMBRANE PROTEIN SLP"/>
    <property type="match status" value="1"/>
</dbReference>
<evidence type="ECO:0000313" key="2">
    <source>
        <dbReference type="EMBL" id="RBP48919.1"/>
    </source>
</evidence>
<dbReference type="RefSeq" id="WP_113955508.1">
    <property type="nucleotide sequence ID" value="NZ_QNRT01000005.1"/>
</dbReference>
<dbReference type="FunCoup" id="A0A395JHA1">
    <property type="interactions" value="40"/>
</dbReference>
<dbReference type="GO" id="GO:0019867">
    <property type="term" value="C:outer membrane"/>
    <property type="evidence" value="ECO:0007669"/>
    <property type="project" value="InterPro"/>
</dbReference>
<dbReference type="OrthoDB" id="5295757at2"/>
<organism evidence="2 3">
    <name type="scientific">Arenicella xantha</name>
    <dbReference type="NCBI Taxonomy" id="644221"/>
    <lineage>
        <taxon>Bacteria</taxon>
        <taxon>Pseudomonadati</taxon>
        <taxon>Pseudomonadota</taxon>
        <taxon>Gammaproteobacteria</taxon>
        <taxon>Arenicellales</taxon>
        <taxon>Arenicellaceae</taxon>
        <taxon>Arenicella</taxon>
    </lineage>
</organism>
<dbReference type="InParanoid" id="A0A395JHA1"/>
<accession>A0A395JHA1</accession>
<comment type="caution">
    <text evidence="2">The sequence shown here is derived from an EMBL/GenBank/DDBJ whole genome shotgun (WGS) entry which is preliminary data.</text>
</comment>
<sequence length="216" mass="24520">MTNSIRALLLTSLALVLSGCASSSLQSKTPTQISIPPAIDVPYSDVIENVTDHVGVNVRWGGQIIAVEDAEETTRLTVLAYPLNRKGQPELDQVKGFVGGRFIVETNSFNAQKKRRFLTVYGPISDAEVLTNGKLTKTIPVVTALAIKEWSANDQRYARERYRLPYNGLGFGLRLHHGYIGYDYYSRFGYINYSPFFYPYQHRLFNSRVIRRHRLK</sequence>
<name>A0A395JHA1_9GAMM</name>
<dbReference type="PANTHER" id="PTHR37530">
    <property type="entry name" value="OUTER MEMBRANE PROTEIN SLP"/>
    <property type="match status" value="1"/>
</dbReference>
<feature type="chain" id="PRO_5017409369" evidence="1">
    <location>
        <begin position="24"/>
        <end position="216"/>
    </location>
</feature>